<accession>A0ACC1HIP5</accession>
<gene>
    <name evidence="1" type="ORF">EV182_008127</name>
</gene>
<proteinExistence type="predicted"/>
<organism evidence="1 2">
    <name type="scientific">Spiromyces aspiralis</name>
    <dbReference type="NCBI Taxonomy" id="68401"/>
    <lineage>
        <taxon>Eukaryota</taxon>
        <taxon>Fungi</taxon>
        <taxon>Fungi incertae sedis</taxon>
        <taxon>Zoopagomycota</taxon>
        <taxon>Kickxellomycotina</taxon>
        <taxon>Kickxellomycetes</taxon>
        <taxon>Kickxellales</taxon>
        <taxon>Kickxellaceae</taxon>
        <taxon>Spiromyces</taxon>
    </lineage>
</organism>
<dbReference type="EMBL" id="JAMZIH010004049">
    <property type="protein sequence ID" value="KAJ1676475.1"/>
    <property type="molecule type" value="Genomic_DNA"/>
</dbReference>
<evidence type="ECO:0000313" key="2">
    <source>
        <dbReference type="Proteomes" id="UP001145114"/>
    </source>
</evidence>
<sequence length="143" mass="15628">MAAEVDIEIAGHCYWATVDCGTSDIVLSPRVACALGRNPDDFHTGTIHYTLDFLEFSVPLLVRRKDVAMHATQDQSLDLRIIHLNPTAQLQTQAYPGNVGWDLRCLESLHINPGQQPGRDHSLLARVDAEALKAAEVPADTSG</sequence>
<name>A0ACC1HIP5_9FUNG</name>
<evidence type="ECO:0000313" key="1">
    <source>
        <dbReference type="EMBL" id="KAJ1676475.1"/>
    </source>
</evidence>
<protein>
    <submittedName>
        <fullName evidence="1">Uncharacterized protein</fullName>
    </submittedName>
</protein>
<reference evidence="1" key="1">
    <citation type="submission" date="2022-06" db="EMBL/GenBank/DDBJ databases">
        <title>Phylogenomic reconstructions and comparative analyses of Kickxellomycotina fungi.</title>
        <authorList>
            <person name="Reynolds N.K."/>
            <person name="Stajich J.E."/>
            <person name="Barry K."/>
            <person name="Grigoriev I.V."/>
            <person name="Crous P."/>
            <person name="Smith M.E."/>
        </authorList>
    </citation>
    <scope>NUCLEOTIDE SEQUENCE</scope>
    <source>
        <strain evidence="1">RSA 2271</strain>
    </source>
</reference>
<keyword evidence="2" id="KW-1185">Reference proteome</keyword>
<comment type="caution">
    <text evidence="1">The sequence shown here is derived from an EMBL/GenBank/DDBJ whole genome shotgun (WGS) entry which is preliminary data.</text>
</comment>
<dbReference type="Proteomes" id="UP001145114">
    <property type="component" value="Unassembled WGS sequence"/>
</dbReference>
<feature type="non-terminal residue" evidence="1">
    <location>
        <position position="143"/>
    </location>
</feature>